<evidence type="ECO:0000256" key="6">
    <source>
        <dbReference type="ARBA" id="ARBA00022737"/>
    </source>
</evidence>
<evidence type="ECO:0000313" key="12">
    <source>
        <dbReference type="Proteomes" id="UP000265520"/>
    </source>
</evidence>
<dbReference type="SUPFAM" id="SSF52058">
    <property type="entry name" value="L domain-like"/>
    <property type="match status" value="1"/>
</dbReference>
<protein>
    <submittedName>
        <fullName evidence="11">Receptor-like protein kinase</fullName>
    </submittedName>
</protein>
<evidence type="ECO:0000256" key="9">
    <source>
        <dbReference type="ARBA" id="ARBA00023170"/>
    </source>
</evidence>
<name>A0A392PNT5_9FABA</name>
<keyword evidence="12" id="KW-1185">Reference proteome</keyword>
<keyword evidence="5" id="KW-0732">Signal</keyword>
<comment type="subcellular location">
    <subcellularLocation>
        <location evidence="1">Cell membrane</location>
        <topology evidence="1">Single-pass type I membrane protein</topology>
    </subcellularLocation>
</comment>
<dbReference type="GO" id="GO:0016301">
    <property type="term" value="F:kinase activity"/>
    <property type="evidence" value="ECO:0007669"/>
    <property type="project" value="UniProtKB-KW"/>
</dbReference>
<evidence type="ECO:0000313" key="11">
    <source>
        <dbReference type="EMBL" id="MCI12956.1"/>
    </source>
</evidence>
<dbReference type="PANTHER" id="PTHR48063">
    <property type="entry name" value="LRR RECEPTOR-LIKE KINASE"/>
    <property type="match status" value="1"/>
</dbReference>
<keyword evidence="2" id="KW-1003">Cell membrane</keyword>
<keyword evidence="8" id="KW-0472">Membrane</keyword>
<evidence type="ECO:0000256" key="3">
    <source>
        <dbReference type="ARBA" id="ARBA00022614"/>
    </source>
</evidence>
<dbReference type="PANTHER" id="PTHR48063:SF103">
    <property type="entry name" value="LEUCINE-RICH RECEPTOR-LIKE KINASE FAMILY PROTEIN"/>
    <property type="match status" value="1"/>
</dbReference>
<sequence>MAKLVELIALNLSRNQLVGSIPSNIGEMQSLEFLDLSRNQLSCVIATSMANIEQLGVLDLSYNTLSGKIPIDTQLQSFNGSSFE</sequence>
<evidence type="ECO:0000256" key="7">
    <source>
        <dbReference type="ARBA" id="ARBA00022989"/>
    </source>
</evidence>
<keyword evidence="6" id="KW-0677">Repeat</keyword>
<dbReference type="InterPro" id="IPR032675">
    <property type="entry name" value="LRR_dom_sf"/>
</dbReference>
<dbReference type="GO" id="GO:0051606">
    <property type="term" value="P:detection of stimulus"/>
    <property type="evidence" value="ECO:0007669"/>
    <property type="project" value="UniProtKB-ARBA"/>
</dbReference>
<evidence type="ECO:0000256" key="1">
    <source>
        <dbReference type="ARBA" id="ARBA00004251"/>
    </source>
</evidence>
<dbReference type="Proteomes" id="UP000265520">
    <property type="component" value="Unassembled WGS sequence"/>
</dbReference>
<dbReference type="Pfam" id="PF00560">
    <property type="entry name" value="LRR_1"/>
    <property type="match status" value="3"/>
</dbReference>
<keyword evidence="10" id="KW-0325">Glycoprotein</keyword>
<dbReference type="PRINTS" id="PR00019">
    <property type="entry name" value="LEURICHRPT"/>
</dbReference>
<keyword evidence="9 11" id="KW-0675">Receptor</keyword>
<dbReference type="AlphaFoldDB" id="A0A392PNT5"/>
<dbReference type="EMBL" id="LXQA010086285">
    <property type="protein sequence ID" value="MCI12956.1"/>
    <property type="molecule type" value="Genomic_DNA"/>
</dbReference>
<reference evidence="11 12" key="1">
    <citation type="journal article" date="2018" name="Front. Plant Sci.">
        <title>Red Clover (Trifolium pratense) and Zigzag Clover (T. medium) - A Picture of Genomic Similarities and Differences.</title>
        <authorList>
            <person name="Dluhosova J."/>
            <person name="Istvanek J."/>
            <person name="Nedelnik J."/>
            <person name="Repkova J."/>
        </authorList>
    </citation>
    <scope>NUCLEOTIDE SEQUENCE [LARGE SCALE GENOMIC DNA]</scope>
    <source>
        <strain evidence="12">cv. 10/8</strain>
        <tissue evidence="11">Leaf</tissue>
    </source>
</reference>
<dbReference type="InterPro" id="IPR046956">
    <property type="entry name" value="RLP23-like"/>
</dbReference>
<feature type="non-terminal residue" evidence="11">
    <location>
        <position position="84"/>
    </location>
</feature>
<evidence type="ECO:0000256" key="8">
    <source>
        <dbReference type="ARBA" id="ARBA00023136"/>
    </source>
</evidence>
<dbReference type="GO" id="GO:0005886">
    <property type="term" value="C:plasma membrane"/>
    <property type="evidence" value="ECO:0007669"/>
    <property type="project" value="UniProtKB-SubCell"/>
</dbReference>
<accession>A0A392PNT5</accession>
<evidence type="ECO:0000256" key="4">
    <source>
        <dbReference type="ARBA" id="ARBA00022692"/>
    </source>
</evidence>
<evidence type="ECO:0000256" key="2">
    <source>
        <dbReference type="ARBA" id="ARBA00022475"/>
    </source>
</evidence>
<keyword evidence="11" id="KW-0808">Transferase</keyword>
<evidence type="ECO:0000256" key="10">
    <source>
        <dbReference type="ARBA" id="ARBA00023180"/>
    </source>
</evidence>
<dbReference type="InterPro" id="IPR001611">
    <property type="entry name" value="Leu-rich_rpt"/>
</dbReference>
<keyword evidence="11" id="KW-0418">Kinase</keyword>
<organism evidence="11 12">
    <name type="scientific">Trifolium medium</name>
    <dbReference type="NCBI Taxonomy" id="97028"/>
    <lineage>
        <taxon>Eukaryota</taxon>
        <taxon>Viridiplantae</taxon>
        <taxon>Streptophyta</taxon>
        <taxon>Embryophyta</taxon>
        <taxon>Tracheophyta</taxon>
        <taxon>Spermatophyta</taxon>
        <taxon>Magnoliopsida</taxon>
        <taxon>eudicotyledons</taxon>
        <taxon>Gunneridae</taxon>
        <taxon>Pentapetalae</taxon>
        <taxon>rosids</taxon>
        <taxon>fabids</taxon>
        <taxon>Fabales</taxon>
        <taxon>Fabaceae</taxon>
        <taxon>Papilionoideae</taxon>
        <taxon>50 kb inversion clade</taxon>
        <taxon>NPAAA clade</taxon>
        <taxon>Hologalegina</taxon>
        <taxon>IRL clade</taxon>
        <taxon>Trifolieae</taxon>
        <taxon>Trifolium</taxon>
    </lineage>
</organism>
<keyword evidence="3" id="KW-0433">Leucine-rich repeat</keyword>
<dbReference type="FunFam" id="3.80.10.10:FF:000470">
    <property type="entry name" value="LRR receptor-like serine/threonine-protein kinase RPK2"/>
    <property type="match status" value="1"/>
</dbReference>
<keyword evidence="7" id="KW-1133">Transmembrane helix</keyword>
<comment type="caution">
    <text evidence="11">The sequence shown here is derived from an EMBL/GenBank/DDBJ whole genome shotgun (WGS) entry which is preliminary data.</text>
</comment>
<proteinExistence type="predicted"/>
<evidence type="ECO:0000256" key="5">
    <source>
        <dbReference type="ARBA" id="ARBA00022729"/>
    </source>
</evidence>
<keyword evidence="4" id="KW-0812">Transmembrane</keyword>
<dbReference type="Gene3D" id="3.80.10.10">
    <property type="entry name" value="Ribonuclease Inhibitor"/>
    <property type="match status" value="1"/>
</dbReference>